<evidence type="ECO:0000256" key="10">
    <source>
        <dbReference type="SAM" id="Phobius"/>
    </source>
</evidence>
<dbReference type="InterPro" id="IPR008915">
    <property type="entry name" value="Peptidase_M50"/>
</dbReference>
<comment type="cofactor">
    <cofactor evidence="1">
        <name>Zn(2+)</name>
        <dbReference type="ChEBI" id="CHEBI:29105"/>
    </cofactor>
</comment>
<feature type="transmembrane region" description="Helical" evidence="10">
    <location>
        <begin position="6"/>
        <end position="25"/>
    </location>
</feature>
<keyword evidence="7" id="KW-0809">Transit peptide</keyword>
<keyword evidence="13" id="KW-1185">Reference proteome</keyword>
<feature type="transmembrane region" description="Helical" evidence="10">
    <location>
        <begin position="37"/>
        <end position="56"/>
    </location>
</feature>
<evidence type="ECO:0000256" key="5">
    <source>
        <dbReference type="ARBA" id="ARBA00022692"/>
    </source>
</evidence>
<keyword evidence="9 10" id="KW-0472">Membrane</keyword>
<evidence type="ECO:0000313" key="12">
    <source>
        <dbReference type="EMBL" id="OJJ24208.1"/>
    </source>
</evidence>
<protein>
    <submittedName>
        <fullName evidence="12">Site-2 protease family protein</fullName>
    </submittedName>
</protein>
<keyword evidence="8 10" id="KW-1133">Transmembrane helix</keyword>
<dbReference type="PANTHER" id="PTHR31412">
    <property type="entry name" value="ZINC METALLOPROTEASE EGY1"/>
    <property type="match status" value="1"/>
</dbReference>
<gene>
    <name evidence="12" type="ORF">BI308_17725</name>
</gene>
<feature type="transmembrane region" description="Helical" evidence="10">
    <location>
        <begin position="395"/>
        <end position="414"/>
    </location>
</feature>
<comment type="similarity">
    <text evidence="3">Belongs to the peptidase M50B family.</text>
</comment>
<dbReference type="EMBL" id="MLAW01000035">
    <property type="protein sequence ID" value="OJJ24208.1"/>
    <property type="molecule type" value="Genomic_DNA"/>
</dbReference>
<dbReference type="InterPro" id="IPR044838">
    <property type="entry name" value="EGY1-like"/>
</dbReference>
<proteinExistence type="inferred from homology"/>
<dbReference type="GO" id="GO:0006508">
    <property type="term" value="P:proteolysis"/>
    <property type="evidence" value="ECO:0007669"/>
    <property type="project" value="UniProtKB-KW"/>
</dbReference>
<evidence type="ECO:0000256" key="8">
    <source>
        <dbReference type="ARBA" id="ARBA00022989"/>
    </source>
</evidence>
<accession>A0A1L9QNE7</accession>
<evidence type="ECO:0000256" key="1">
    <source>
        <dbReference type="ARBA" id="ARBA00001947"/>
    </source>
</evidence>
<feature type="transmembrane region" description="Helical" evidence="10">
    <location>
        <begin position="325"/>
        <end position="352"/>
    </location>
</feature>
<dbReference type="AlphaFoldDB" id="A0A1L9QNE7"/>
<dbReference type="GO" id="GO:0008233">
    <property type="term" value="F:peptidase activity"/>
    <property type="evidence" value="ECO:0007669"/>
    <property type="project" value="UniProtKB-KW"/>
</dbReference>
<feature type="transmembrane region" description="Helical" evidence="10">
    <location>
        <begin position="364"/>
        <end position="383"/>
    </location>
</feature>
<keyword evidence="6" id="KW-0378">Hydrolase</keyword>
<evidence type="ECO:0000256" key="7">
    <source>
        <dbReference type="ARBA" id="ARBA00022946"/>
    </source>
</evidence>
<dbReference type="Proteomes" id="UP000183940">
    <property type="component" value="Unassembled WGS sequence"/>
</dbReference>
<feature type="transmembrane region" description="Helical" evidence="10">
    <location>
        <begin position="267"/>
        <end position="284"/>
    </location>
</feature>
<dbReference type="GO" id="GO:0016020">
    <property type="term" value="C:membrane"/>
    <property type="evidence" value="ECO:0007669"/>
    <property type="project" value="UniProtKB-SubCell"/>
</dbReference>
<dbReference type="Pfam" id="PF02163">
    <property type="entry name" value="Peptidase_M50"/>
    <property type="match status" value="1"/>
</dbReference>
<feature type="transmembrane region" description="Helical" evidence="10">
    <location>
        <begin position="232"/>
        <end position="255"/>
    </location>
</feature>
<reference evidence="12" key="1">
    <citation type="submission" date="2016-10" db="EMBL/GenBank/DDBJ databases">
        <title>CRISPR-Cas defence system in Roseofilum reptotaenium: evidence of a bacteriophage-cyanobacterium arms race in the coral black band disease.</title>
        <authorList>
            <person name="Buerger P."/>
            <person name="Wood-Charlson E.M."/>
            <person name="Weynberg K.D."/>
            <person name="Willis B."/>
            <person name="Van Oppen M.J."/>
        </authorList>
    </citation>
    <scope>NUCLEOTIDE SEQUENCE [LARGE SCALE GENOMIC DNA]</scope>
    <source>
        <strain evidence="12">AO1-A</strain>
    </source>
</reference>
<evidence type="ECO:0000256" key="6">
    <source>
        <dbReference type="ARBA" id="ARBA00022801"/>
    </source>
</evidence>
<feature type="transmembrane region" description="Helical" evidence="10">
    <location>
        <begin position="62"/>
        <end position="81"/>
    </location>
</feature>
<sequence length="508" mass="55415">MSAVSNNSLTFVILLVALGILFWGFQRARPYGKLGILAWLQSVVLMVPWLLFFGLFSLGIYLNLAGILFLLVGSTAIYIFLGRQLRVSGQDELLRQKVAERLRFGSAQRPGEENPSTPLNDQAFAAQTGDMPSVVSSEPIGIPAEDLNQIKEIFGIDTYFLTETLPYQEGAIFKGNLRGDPDRSYDKLSERLKERLGDRYRLFLVMGPDNKPIAIVLPQNQDPKPLTLGQKALAVSLGLATLATSMEAGGIFQGFDWFSEWSKWPEALPIALGLWVILLAHELGHRWIAKKYQIRLSLPFFLPTWQVGSFGAITRFESILPNRSVLFDIALAGPAAGGLLSLFLLILGLSLSHPGSLFQIPSQFFQGSVLVGTLARGILGDVLQNSLVDVHPLTLIGWLGLVLSAINLMPAGQLDGGRMVQAIYGRKIAGITTVATLIVLGFASFVTPLALYWAIVILVLQRDLERPSLNEITEPNDARAALALLALFLMIATLMPLTPSLAGRLGIG</sequence>
<dbReference type="STRING" id="1925591.BI308_17725"/>
<feature type="transmembrane region" description="Helical" evidence="10">
    <location>
        <begin position="296"/>
        <end position="313"/>
    </location>
</feature>
<keyword evidence="4 12" id="KW-0645">Protease</keyword>
<keyword evidence="5 10" id="KW-0812">Transmembrane</keyword>
<evidence type="ECO:0000256" key="4">
    <source>
        <dbReference type="ARBA" id="ARBA00022670"/>
    </source>
</evidence>
<comment type="caution">
    <text evidence="12">The sequence shown here is derived from an EMBL/GenBank/DDBJ whole genome shotgun (WGS) entry which is preliminary data.</text>
</comment>
<organism evidence="12 13">
    <name type="scientific">Roseofilum reptotaenium AO1-A</name>
    <dbReference type="NCBI Taxonomy" id="1925591"/>
    <lineage>
        <taxon>Bacteria</taxon>
        <taxon>Bacillati</taxon>
        <taxon>Cyanobacteriota</taxon>
        <taxon>Cyanophyceae</taxon>
        <taxon>Desertifilales</taxon>
        <taxon>Desertifilaceae</taxon>
        <taxon>Roseofilum</taxon>
    </lineage>
</organism>
<dbReference type="CDD" id="cd06160">
    <property type="entry name" value="S2P-M50_like_2"/>
    <property type="match status" value="1"/>
</dbReference>
<name>A0A1L9QNE7_9CYAN</name>
<feature type="domain" description="Peptidase M50" evidence="11">
    <location>
        <begin position="270"/>
        <end position="443"/>
    </location>
</feature>
<evidence type="ECO:0000256" key="3">
    <source>
        <dbReference type="ARBA" id="ARBA00007931"/>
    </source>
</evidence>
<evidence type="ECO:0000256" key="9">
    <source>
        <dbReference type="ARBA" id="ARBA00023136"/>
    </source>
</evidence>
<comment type="subcellular location">
    <subcellularLocation>
        <location evidence="2">Membrane</location>
        <topology evidence="2">Multi-pass membrane protein</topology>
    </subcellularLocation>
</comment>
<feature type="transmembrane region" description="Helical" evidence="10">
    <location>
        <begin position="480"/>
        <end position="502"/>
    </location>
</feature>
<dbReference type="PANTHER" id="PTHR31412:SF0">
    <property type="entry name" value="ZINC METALLOPROTEASE EGY1, CHLOROPLASTIC-RELATED"/>
    <property type="match status" value="1"/>
</dbReference>
<evidence type="ECO:0000259" key="11">
    <source>
        <dbReference type="Pfam" id="PF02163"/>
    </source>
</evidence>
<evidence type="ECO:0000256" key="2">
    <source>
        <dbReference type="ARBA" id="ARBA00004141"/>
    </source>
</evidence>
<evidence type="ECO:0000313" key="13">
    <source>
        <dbReference type="Proteomes" id="UP000183940"/>
    </source>
</evidence>
<feature type="transmembrane region" description="Helical" evidence="10">
    <location>
        <begin position="434"/>
        <end position="460"/>
    </location>
</feature>